<reference evidence="7" key="1">
    <citation type="submission" date="2025-08" db="UniProtKB">
        <authorList>
            <consortium name="Ensembl"/>
        </authorList>
    </citation>
    <scope>IDENTIFICATION</scope>
</reference>
<feature type="region of interest" description="Disordered" evidence="4">
    <location>
        <begin position="116"/>
        <end position="269"/>
    </location>
</feature>
<dbReference type="PANTHER" id="PTHR12072">
    <property type="entry name" value="CWF19, CELL CYCLE CONTROL PROTEIN"/>
    <property type="match status" value="1"/>
</dbReference>
<dbReference type="InterPro" id="IPR036265">
    <property type="entry name" value="HIT-like_sf"/>
</dbReference>
<dbReference type="InterPro" id="IPR006768">
    <property type="entry name" value="Cwf19-like_C_dom-1"/>
</dbReference>
<feature type="domain" description="Cwf19-like protein C-terminal" evidence="5">
    <location>
        <begin position="568"/>
        <end position="662"/>
    </location>
</feature>
<proteinExistence type="inferred from homology"/>
<evidence type="ECO:0000313" key="7">
    <source>
        <dbReference type="Ensembl" id="ENSOKIP00005020163.1"/>
    </source>
</evidence>
<evidence type="ECO:0000259" key="6">
    <source>
        <dbReference type="Pfam" id="PF04677"/>
    </source>
</evidence>
<dbReference type="GO" id="GO:0000398">
    <property type="term" value="P:mRNA splicing, via spliceosome"/>
    <property type="evidence" value="ECO:0007669"/>
    <property type="project" value="TreeGrafter"/>
</dbReference>
<dbReference type="GO" id="GO:0071014">
    <property type="term" value="C:post-mRNA release spliceosomal complex"/>
    <property type="evidence" value="ECO:0007669"/>
    <property type="project" value="TreeGrafter"/>
</dbReference>
<evidence type="ECO:0000256" key="1">
    <source>
        <dbReference type="ARBA" id="ARBA00006795"/>
    </source>
</evidence>
<dbReference type="InterPro" id="IPR040194">
    <property type="entry name" value="Cwf19-like"/>
</dbReference>
<sequence length="666" mass="77226">MRTTSTAEKRAEKERLKEEEKQKACVIEQAGLHKLELNPFWKDGGSGLPPEEKASNVLVKAATVDDGGLGWLRKSYQRMREQAEREQRSLEVIVAERYGSMEKFQKRMYEAEIAVYGYKRGEGEGRGEEEGRDRQRWRRGQEDGMWRKGEVGMDRERWRRPDKGRDLPGEKERDGERERDRHRDRDRDRNRARDGDSERDGGRPSDRDRERAGGRERDGGRPSDQDRERDGGRPSDRNRERAGGRERDRGRERGGDESLGSGLGQIQPPLSLGALKSRFLKPADDDDDGELSVVPHSTLTYIYLYMYTHTHSTEEDQEVLLFRTDQSGRAWPVNASSELQEPGGRRRKKKAIETHRDGERMRYFQDDDSVGLHEMVRREKMSSAEDQNSLYARMAGKMMGKTDDDNYTLDDMFVSSVAQREGEGRDEERMRSRAIAEHRRLAVTMEKCHHCFSNPELQKHLLIAIGTKVYLSLPGGVSLTEGHCLITPLQHHCSATGLDEDVWTEIQVFRRALVQMFESQDQDCVFMETHMNPKRRQHMVLECIPLPRELGDMAPIYFKKAIMECDEEWAMNKKVVDLSSKDIRHAVPRGLPYFSVDFGLQGGFAHVIENEHKFPHYFGKEIVGGMLDVEPRIWRKSIRENFDDQRKKVLEFSQWWKPFDCTKTDS</sequence>
<feature type="domain" description="Cwf19-like C-terminal" evidence="6">
    <location>
        <begin position="436"/>
        <end position="559"/>
    </location>
</feature>
<keyword evidence="2" id="KW-0175">Coiled coil</keyword>
<protein>
    <recommendedName>
        <fullName evidence="3">CWF19-like protein 2</fullName>
    </recommendedName>
</protein>
<evidence type="ECO:0000256" key="3">
    <source>
        <dbReference type="ARBA" id="ARBA00070709"/>
    </source>
</evidence>
<dbReference type="FunFam" id="3.30.428.10:FF:000021">
    <property type="entry name" value="CWF19-like protein 2 homolog"/>
    <property type="match status" value="1"/>
</dbReference>
<dbReference type="Proteomes" id="UP000694557">
    <property type="component" value="Unassembled WGS sequence"/>
</dbReference>
<dbReference type="AlphaFoldDB" id="A0A8C7DWF8"/>
<evidence type="ECO:0000256" key="2">
    <source>
        <dbReference type="ARBA" id="ARBA00023054"/>
    </source>
</evidence>
<dbReference type="PANTHER" id="PTHR12072:SF5">
    <property type="entry name" value="CWF19-LIKE PROTEIN 2"/>
    <property type="match status" value="1"/>
</dbReference>
<gene>
    <name evidence="7" type="primary">CWF19L2</name>
    <name evidence="7" type="synonym">cwf19l2</name>
</gene>
<dbReference type="Pfam" id="PF04676">
    <property type="entry name" value="CwfJ_C_2"/>
    <property type="match status" value="1"/>
</dbReference>
<feature type="compositionally biased region" description="Basic and acidic residues" evidence="4">
    <location>
        <begin position="119"/>
        <end position="256"/>
    </location>
</feature>
<evidence type="ECO:0000313" key="8">
    <source>
        <dbReference type="Proteomes" id="UP000694557"/>
    </source>
</evidence>
<evidence type="ECO:0000259" key="5">
    <source>
        <dbReference type="Pfam" id="PF04676"/>
    </source>
</evidence>
<dbReference type="Ensembl" id="ENSOKIT00005021475.1">
    <property type="protein sequence ID" value="ENSOKIP00005020163.1"/>
    <property type="gene ID" value="ENSOKIG00005008908.1"/>
</dbReference>
<reference evidence="7" key="2">
    <citation type="submission" date="2025-09" db="UniProtKB">
        <authorList>
            <consortium name="Ensembl"/>
        </authorList>
    </citation>
    <scope>IDENTIFICATION</scope>
</reference>
<name>A0A8C7DWF8_ONCKI</name>
<evidence type="ECO:0000256" key="4">
    <source>
        <dbReference type="SAM" id="MobiDB-lite"/>
    </source>
</evidence>
<keyword evidence="8" id="KW-1185">Reference proteome</keyword>
<accession>A0A8C7DWF8</accession>
<comment type="similarity">
    <text evidence="1">Belongs to the CWF19 family.</text>
</comment>
<dbReference type="InterPro" id="IPR006767">
    <property type="entry name" value="Cwf19-like_C_dom-2"/>
</dbReference>
<dbReference type="SUPFAM" id="SSF54197">
    <property type="entry name" value="HIT-like"/>
    <property type="match status" value="1"/>
</dbReference>
<feature type="region of interest" description="Disordered" evidence="4">
    <location>
        <begin position="1"/>
        <end position="21"/>
    </location>
</feature>
<dbReference type="GeneTree" id="ENSGT00940000155627"/>
<dbReference type="Pfam" id="PF04677">
    <property type="entry name" value="CwfJ_C_1"/>
    <property type="match status" value="1"/>
</dbReference>
<feature type="compositionally biased region" description="Basic and acidic residues" evidence="4">
    <location>
        <begin position="7"/>
        <end position="21"/>
    </location>
</feature>
<organism evidence="7 8">
    <name type="scientific">Oncorhynchus kisutch</name>
    <name type="common">Coho salmon</name>
    <name type="synonym">Salmo kisutch</name>
    <dbReference type="NCBI Taxonomy" id="8019"/>
    <lineage>
        <taxon>Eukaryota</taxon>
        <taxon>Metazoa</taxon>
        <taxon>Chordata</taxon>
        <taxon>Craniata</taxon>
        <taxon>Vertebrata</taxon>
        <taxon>Euteleostomi</taxon>
        <taxon>Actinopterygii</taxon>
        <taxon>Neopterygii</taxon>
        <taxon>Teleostei</taxon>
        <taxon>Protacanthopterygii</taxon>
        <taxon>Salmoniformes</taxon>
        <taxon>Salmonidae</taxon>
        <taxon>Salmoninae</taxon>
        <taxon>Oncorhynchus</taxon>
    </lineage>
</organism>